<feature type="compositionally biased region" description="Polar residues" evidence="6">
    <location>
        <begin position="1335"/>
        <end position="1347"/>
    </location>
</feature>
<evidence type="ECO:0000313" key="10">
    <source>
        <dbReference type="Proteomes" id="UP001162162"/>
    </source>
</evidence>
<feature type="compositionally biased region" description="Basic residues" evidence="6">
    <location>
        <begin position="1215"/>
        <end position="1228"/>
    </location>
</feature>
<evidence type="ECO:0000256" key="4">
    <source>
        <dbReference type="ARBA" id="ARBA00022833"/>
    </source>
</evidence>
<dbReference type="FunFam" id="1.10.10.2030:FF:000001">
    <property type="entry name" value="DNA/RNA-binding protein KIN17, putative"/>
    <property type="match status" value="1"/>
</dbReference>
<dbReference type="GO" id="GO:0006260">
    <property type="term" value="P:DNA replication"/>
    <property type="evidence" value="ECO:0007669"/>
    <property type="project" value="TreeGrafter"/>
</dbReference>
<feature type="domain" description="KOW" evidence="7">
    <location>
        <begin position="329"/>
        <end position="356"/>
    </location>
</feature>
<dbReference type="SUPFAM" id="SSF52047">
    <property type="entry name" value="RNI-like"/>
    <property type="match status" value="2"/>
</dbReference>
<name>A0AAV8XCB5_9CUCU</name>
<dbReference type="InterPro" id="IPR038254">
    <property type="entry name" value="KIN17_WH-like_sf"/>
</dbReference>
<feature type="compositionally biased region" description="Basic and acidic residues" evidence="6">
    <location>
        <begin position="1440"/>
        <end position="1449"/>
    </location>
</feature>
<proteinExistence type="inferred from homology"/>
<feature type="compositionally biased region" description="Low complexity" evidence="6">
    <location>
        <begin position="1496"/>
        <end position="1506"/>
    </location>
</feature>
<feature type="coiled-coil region" evidence="5">
    <location>
        <begin position="149"/>
        <end position="183"/>
    </location>
</feature>
<evidence type="ECO:0000256" key="2">
    <source>
        <dbReference type="ARBA" id="ARBA00022723"/>
    </source>
</evidence>
<feature type="region of interest" description="Disordered" evidence="6">
    <location>
        <begin position="1285"/>
        <end position="1304"/>
    </location>
</feature>
<dbReference type="Pfam" id="PF16000">
    <property type="entry name" value="CARMIL_C"/>
    <property type="match status" value="1"/>
</dbReference>
<dbReference type="Gene3D" id="1.10.10.2030">
    <property type="entry name" value="DNA/RNA-binding protein Kin17, conserved domain"/>
    <property type="match status" value="1"/>
</dbReference>
<evidence type="ECO:0008006" key="11">
    <source>
        <dbReference type="Google" id="ProtNLM"/>
    </source>
</evidence>
<evidence type="ECO:0000259" key="7">
    <source>
        <dbReference type="SMART" id="SM00739"/>
    </source>
</evidence>
<keyword evidence="3" id="KW-0863">Zinc-finger</keyword>
<dbReference type="SUPFAM" id="SSF57667">
    <property type="entry name" value="beta-beta-alpha zinc fingers"/>
    <property type="match status" value="1"/>
</dbReference>
<gene>
    <name evidence="9" type="ORF">NQ318_022218</name>
</gene>
<dbReference type="InterPro" id="IPR032675">
    <property type="entry name" value="LRR_dom_sf"/>
</dbReference>
<dbReference type="GO" id="GO:0005634">
    <property type="term" value="C:nucleus"/>
    <property type="evidence" value="ECO:0007669"/>
    <property type="project" value="TreeGrafter"/>
</dbReference>
<dbReference type="Pfam" id="PF10357">
    <property type="entry name" value="WH_KIN17"/>
    <property type="match status" value="1"/>
</dbReference>
<dbReference type="InterPro" id="IPR014722">
    <property type="entry name" value="Rib_uL2_dom2"/>
</dbReference>
<dbReference type="InterPro" id="IPR001611">
    <property type="entry name" value="Leu-rich_rpt"/>
</dbReference>
<dbReference type="CDD" id="cd13155">
    <property type="entry name" value="KOW_KIN17"/>
    <property type="match status" value="1"/>
</dbReference>
<dbReference type="InterPro" id="IPR005824">
    <property type="entry name" value="KOW"/>
</dbReference>
<dbReference type="Pfam" id="PF13516">
    <property type="entry name" value="LRR_6"/>
    <property type="match status" value="3"/>
</dbReference>
<dbReference type="GO" id="GO:0006974">
    <property type="term" value="P:DNA damage response"/>
    <property type="evidence" value="ECO:0007669"/>
    <property type="project" value="TreeGrafter"/>
</dbReference>
<dbReference type="Gene3D" id="2.30.30.30">
    <property type="match status" value="1"/>
</dbReference>
<reference evidence="9" key="1">
    <citation type="journal article" date="2023" name="Insect Mol. Biol.">
        <title>Genome sequencing provides insights into the evolution of gene families encoding plant cell wall-degrading enzymes in longhorned beetles.</title>
        <authorList>
            <person name="Shin N.R."/>
            <person name="Okamura Y."/>
            <person name="Kirsch R."/>
            <person name="Pauchet Y."/>
        </authorList>
    </citation>
    <scope>NUCLEOTIDE SEQUENCE</scope>
    <source>
        <strain evidence="9">AMC_N1</strain>
    </source>
</reference>
<organism evidence="9 10">
    <name type="scientific">Aromia moschata</name>
    <dbReference type="NCBI Taxonomy" id="1265417"/>
    <lineage>
        <taxon>Eukaryota</taxon>
        <taxon>Metazoa</taxon>
        <taxon>Ecdysozoa</taxon>
        <taxon>Arthropoda</taxon>
        <taxon>Hexapoda</taxon>
        <taxon>Insecta</taxon>
        <taxon>Pterygota</taxon>
        <taxon>Neoptera</taxon>
        <taxon>Endopterygota</taxon>
        <taxon>Coleoptera</taxon>
        <taxon>Polyphaga</taxon>
        <taxon>Cucujiformia</taxon>
        <taxon>Chrysomeloidea</taxon>
        <taxon>Cerambycidae</taxon>
        <taxon>Cerambycinae</taxon>
        <taxon>Callichromatini</taxon>
        <taxon>Aromia</taxon>
    </lineage>
</organism>
<dbReference type="Gene3D" id="2.30.30.140">
    <property type="match status" value="1"/>
</dbReference>
<dbReference type="InterPro" id="IPR031943">
    <property type="entry name" value="CARMIL_C"/>
</dbReference>
<dbReference type="Pfam" id="PF17888">
    <property type="entry name" value="Carm_PH"/>
    <property type="match status" value="1"/>
</dbReference>
<dbReference type="SMART" id="SM00739">
    <property type="entry name" value="KOW"/>
    <property type="match status" value="1"/>
</dbReference>
<dbReference type="InterPro" id="IPR036236">
    <property type="entry name" value="Znf_C2H2_sf"/>
</dbReference>
<keyword evidence="10" id="KW-1185">Reference proteome</keyword>
<accession>A0AAV8XCB5</accession>
<dbReference type="InterPro" id="IPR041995">
    <property type="entry name" value="KOW_KIN17"/>
</dbReference>
<dbReference type="InterPro" id="IPR037321">
    <property type="entry name" value="KIN17-like"/>
</dbReference>
<keyword evidence="4" id="KW-0862">Zinc</keyword>
<dbReference type="PANTHER" id="PTHR12805:SF0">
    <property type="entry name" value="DNA_RNA-BINDING PROTEIN KIN17"/>
    <property type="match status" value="1"/>
</dbReference>
<dbReference type="SMART" id="SM00368">
    <property type="entry name" value="LRR_RI"/>
    <property type="match status" value="6"/>
</dbReference>
<sequence>MGRAEVGTPKYLANKMKAKGLQKLRWYCQMCQKQCRDENGFKCHTMSESHQRQLLLFADNSKKYIDQFSYDFAKGYIEILKRQFGTKRVNANRVYQEYIHDRDHIHMNGTRWVTLTGFVKWLGRTGQAIVDETEKGWFITYIDRNPETVEREERKKKKLKMDKNDEEKQMEFIEKQAKIAKEKAGPSEDPVYSELVRENEEETLKLDIKLVNDKSVMAPAPVFSDKAFKRLSDVKPNGETKKPKTDVKKITVLDEIKEQQETEKELKNRRDYWLMQGIIVKVVTKSLGDAFYKQKGVIREVVGKYVAIVKLSESGKKLKIDQEHLETVIPALGKLVKVVNGAYRGETAVLLSLDEKNFCVDIEIASGVLKGRKVFSPCRILLLTAKVPTKIDCHFHYLEIQALESKRGNQLSLTVNDKVYSFLVGEDSKCSTEVDNMIGALNNAIRNIFPTVPLQHIIRKIEVIPNTRLQQLRDLEAIASSRREVGPCGGFSTQYACMCDFHGTAYREEVAWDVDNIYVALNTRELNLKDFEYLDQKDLIPIISALEYNTWFTKLRANQVRLSHDNIDRILHVLRKSLNLEEIYLDNLGLKADFVNKLSSVLKLNLATALHTIDLSYNPIEDKGAAYLGGCIPRLNKGLVHLNLAHCGLSSKGVNNLFNALCNNLSTLTTLTYLNLSGNNLKDDISHFHNFLSQSNALQHIDISSTDIILENLFGALVCGCTTNLVHLNISRNPFSSKKSKEAPISFKQFFSTTLNLKYLNMSHCKLPQEALKNLLLGLACNEYTKEMTLDISNCGLGSQGAHVLESCVHGVRCISSLDISENNMDSDLCNVVIAISKNKSLKHLNMARSMKKHMSLIMDSVVQIVQDDECLLQSLIIPDCRLRSDMFNLLNALGDNKSLETLDISGNLIGDSGARLLAKALQINNKLKTIVYDRNNITLQGYNDITYALESNKTLQYMPFPIFDITPCMKANAERTDAIEDVPLQPGFLLTSKQQALDRLVVQTQEAIKNLVGESITSNNDINHATGVIQDAENSKQLLVRLQEVAQHRDDHHPVEDKMQQVACDIHASICDYVQTTTDKMLKCCKEQCPYILHDEQIIQDIKKECRKKKQIPLDFVVTCVKQQAGVDIMNRIKELNVMVASQLAEQVIDEVYEGLMRSYKILVGDASAIRIDSPPRRSRLSSSDSSRHGASDISITDSSHQSDHSPLATPHLSIKRKSLHGRKLRPKSVVDSVEGLSADDIPSLLPSMPRTSEEEDSVTELPNASYQLQHLVKGIFLNKGRPRRTKTRAPTRPVVKPPDVADSVSQDLVEGLDSFFRPGSVTPTSDDCHSFQADGSPNHEFSSPILSEGRKTPKPSRNSPLLRGLIAPTPRSRSTDNLERFSPSFVRKCTVESASPLTRRLTGESLASQESSEGSLTAETTFDHSPGAVPKGVSPDGLRTDESDPVKQSKLKTCPTIAPKPRPWSMVNSEAKSGDLSLLSDGSSPNNSTGNTPDSAEALDSSESSIDRRIVKDIKLKRGGIVQNYFPDRGDFKFLPRYKGITTSNKQNQSTVSIEQRRDSNYNCRETEDAHISR</sequence>
<dbReference type="Gene3D" id="3.80.10.10">
    <property type="entry name" value="Ribonuclease Inhibitor"/>
    <property type="match status" value="1"/>
</dbReference>
<dbReference type="InterPro" id="IPR019447">
    <property type="entry name" value="DNA/RNA-bd_Kin17_WH-like_dom"/>
</dbReference>
<comment type="caution">
    <text evidence="9">The sequence shown here is derived from an EMBL/GenBank/DDBJ whole genome shotgun (WGS) entry which is preliminary data.</text>
</comment>
<feature type="compositionally biased region" description="Low complexity" evidence="6">
    <location>
        <begin position="1476"/>
        <end position="1486"/>
    </location>
</feature>
<feature type="domain" description="DNA/RNA-binding protein Kin17 WH-like" evidence="8">
    <location>
        <begin position="52"/>
        <end position="178"/>
    </location>
</feature>
<evidence type="ECO:0000259" key="8">
    <source>
        <dbReference type="SMART" id="SM01253"/>
    </source>
</evidence>
<keyword evidence="5" id="KW-0175">Coiled coil</keyword>
<evidence type="ECO:0000256" key="1">
    <source>
        <dbReference type="ARBA" id="ARBA00008517"/>
    </source>
</evidence>
<dbReference type="PANTHER" id="PTHR12805">
    <property type="entry name" value="KIN17 KIN, ANTIGENIC DETERMINANT OF RECA PROTEIN HOMOLOG"/>
    <property type="match status" value="1"/>
</dbReference>
<dbReference type="InterPro" id="IPR041330">
    <property type="entry name" value="KN17_SH3"/>
</dbReference>
<feature type="compositionally biased region" description="Polar residues" evidence="6">
    <location>
        <begin position="1407"/>
        <end position="1422"/>
    </location>
</feature>
<feature type="region of interest" description="Disordered" evidence="6">
    <location>
        <begin position="1175"/>
        <end position="1234"/>
    </location>
</feature>
<protein>
    <recommendedName>
        <fullName evidence="11">DNA/RNA-binding protein KIN17</fullName>
    </recommendedName>
</protein>
<dbReference type="InterPro" id="IPR041245">
    <property type="entry name" value="CARMIL_PH"/>
</dbReference>
<dbReference type="Pfam" id="PF25095">
    <property type="entry name" value="C2H2-zf_KIN17"/>
    <property type="match status" value="1"/>
</dbReference>
<evidence type="ECO:0000256" key="3">
    <source>
        <dbReference type="ARBA" id="ARBA00022771"/>
    </source>
</evidence>
<feature type="region of interest" description="Disordered" evidence="6">
    <location>
        <begin position="1402"/>
        <end position="1506"/>
    </location>
</feature>
<dbReference type="Proteomes" id="UP001162162">
    <property type="component" value="Unassembled WGS sequence"/>
</dbReference>
<dbReference type="InterPro" id="IPR056767">
    <property type="entry name" value="C2H2-Znf_KIN17"/>
</dbReference>
<dbReference type="EMBL" id="JAPWTK010000780">
    <property type="protein sequence ID" value="KAJ8936136.1"/>
    <property type="molecule type" value="Genomic_DNA"/>
</dbReference>
<dbReference type="FunFam" id="2.30.30.30:FF:000021">
    <property type="entry name" value="DNA/RNA-binding protein KIN17, putative"/>
    <property type="match status" value="1"/>
</dbReference>
<evidence type="ECO:0000256" key="6">
    <source>
        <dbReference type="SAM" id="MobiDB-lite"/>
    </source>
</evidence>
<dbReference type="Pfam" id="PF18131">
    <property type="entry name" value="KN17_SH3"/>
    <property type="match status" value="1"/>
</dbReference>
<dbReference type="SMART" id="SM01253">
    <property type="entry name" value="Kin17_mid"/>
    <property type="match status" value="1"/>
</dbReference>
<feature type="region of interest" description="Disordered" evidence="6">
    <location>
        <begin position="1322"/>
        <end position="1381"/>
    </location>
</feature>
<dbReference type="GO" id="GO:0003690">
    <property type="term" value="F:double-stranded DNA binding"/>
    <property type="evidence" value="ECO:0007669"/>
    <property type="project" value="TreeGrafter"/>
</dbReference>
<keyword evidence="2" id="KW-0479">Metal-binding</keyword>
<evidence type="ECO:0000256" key="5">
    <source>
        <dbReference type="SAM" id="Coils"/>
    </source>
</evidence>
<comment type="similarity">
    <text evidence="1">Belongs to the KIN17 family.</text>
</comment>
<dbReference type="GO" id="GO:0008270">
    <property type="term" value="F:zinc ion binding"/>
    <property type="evidence" value="ECO:0007669"/>
    <property type="project" value="UniProtKB-KW"/>
</dbReference>
<evidence type="ECO:0000313" key="9">
    <source>
        <dbReference type="EMBL" id="KAJ8936136.1"/>
    </source>
</evidence>